<keyword evidence="3" id="KW-0326">Glycosidase</keyword>
<reference evidence="4 5" key="1">
    <citation type="journal article" date="2019" name="Nat. Plants">
        <title>Stout camphor tree genome fills gaps in understanding of flowering plant genome evolution.</title>
        <authorList>
            <person name="Chaw S.M."/>
            <person name="Liu Y.C."/>
            <person name="Wu Y.W."/>
            <person name="Wang H.Y."/>
            <person name="Lin C.I."/>
            <person name="Wu C.S."/>
            <person name="Ke H.M."/>
            <person name="Chang L.Y."/>
            <person name="Hsu C.Y."/>
            <person name="Yang H.T."/>
            <person name="Sudianto E."/>
            <person name="Hsu M.H."/>
            <person name="Wu K.P."/>
            <person name="Wang L.N."/>
            <person name="Leebens-Mack J.H."/>
            <person name="Tsai I.J."/>
        </authorList>
    </citation>
    <scope>NUCLEOTIDE SEQUENCE [LARGE SCALE GENOMIC DNA]</scope>
    <source>
        <strain evidence="5">cv. Chaw 1501</strain>
        <tissue evidence="4">Young leaves</tissue>
    </source>
</reference>
<keyword evidence="1" id="KW-0378">Hydrolase</keyword>
<name>A0A443PUB2_9MAGN</name>
<dbReference type="Pfam" id="PF12899">
    <property type="entry name" value="Glyco_hydro_100"/>
    <property type="match status" value="1"/>
</dbReference>
<dbReference type="PANTHER" id="PTHR31916">
    <property type="match status" value="1"/>
</dbReference>
<evidence type="ECO:0000256" key="2">
    <source>
        <dbReference type="ARBA" id="ARBA00023277"/>
    </source>
</evidence>
<dbReference type="GO" id="GO:0004575">
    <property type="term" value="F:sucrose alpha-glucosidase activity"/>
    <property type="evidence" value="ECO:0007669"/>
    <property type="project" value="TreeGrafter"/>
</dbReference>
<evidence type="ECO:0000256" key="1">
    <source>
        <dbReference type="ARBA" id="ARBA00022801"/>
    </source>
</evidence>
<accession>A0A443PUB2</accession>
<dbReference type="EMBL" id="QPKB01000010">
    <property type="protein sequence ID" value="RWR94350.1"/>
    <property type="molecule type" value="Genomic_DNA"/>
</dbReference>
<dbReference type="STRING" id="337451.A0A443PUB2"/>
<keyword evidence="2" id="KW-0119">Carbohydrate metabolism</keyword>
<evidence type="ECO:0000313" key="5">
    <source>
        <dbReference type="Proteomes" id="UP000283530"/>
    </source>
</evidence>
<proteinExistence type="predicted"/>
<keyword evidence="5" id="KW-1185">Reference proteome</keyword>
<dbReference type="PANTHER" id="PTHR31916:SF49">
    <property type="entry name" value="ALKALINE_NEUTRAL INVERTASE C, MITOCHONDRIAL"/>
    <property type="match status" value="1"/>
</dbReference>
<evidence type="ECO:0000313" key="4">
    <source>
        <dbReference type="EMBL" id="RWR94350.1"/>
    </source>
</evidence>
<comment type="caution">
    <text evidence="4">The sequence shown here is derived from an EMBL/GenBank/DDBJ whole genome shotgun (WGS) entry which is preliminary data.</text>
</comment>
<gene>
    <name evidence="4" type="ORF">CKAN_02363700</name>
</gene>
<dbReference type="GO" id="GO:0005987">
    <property type="term" value="P:sucrose catabolic process"/>
    <property type="evidence" value="ECO:0007669"/>
    <property type="project" value="TreeGrafter"/>
</dbReference>
<sequence>MFPSLLVTDGCCMIHRRMGIHGHPLEIQALFYSALRCSREMIIDNDGSRNLLTAINNRSVHCHFTSESTTG</sequence>
<dbReference type="GO" id="GO:0033926">
    <property type="term" value="F:endo-alpha-N-acetylgalactosaminidase activity"/>
    <property type="evidence" value="ECO:0007669"/>
    <property type="project" value="InterPro"/>
</dbReference>
<dbReference type="GO" id="GO:0005739">
    <property type="term" value="C:mitochondrion"/>
    <property type="evidence" value="ECO:0007669"/>
    <property type="project" value="TreeGrafter"/>
</dbReference>
<dbReference type="OrthoDB" id="1624526at2759"/>
<protein>
    <submittedName>
        <fullName evidence="4">Alkaline/neutral invertase CINV2-like protein</fullName>
    </submittedName>
</protein>
<dbReference type="AlphaFoldDB" id="A0A443PUB2"/>
<dbReference type="Proteomes" id="UP000283530">
    <property type="component" value="Unassembled WGS sequence"/>
</dbReference>
<dbReference type="InterPro" id="IPR024746">
    <property type="entry name" value="Glyco_hydro_100"/>
</dbReference>
<evidence type="ECO:0000256" key="3">
    <source>
        <dbReference type="ARBA" id="ARBA00023295"/>
    </source>
</evidence>
<organism evidence="4 5">
    <name type="scientific">Cinnamomum micranthum f. kanehirae</name>
    <dbReference type="NCBI Taxonomy" id="337451"/>
    <lineage>
        <taxon>Eukaryota</taxon>
        <taxon>Viridiplantae</taxon>
        <taxon>Streptophyta</taxon>
        <taxon>Embryophyta</taxon>
        <taxon>Tracheophyta</taxon>
        <taxon>Spermatophyta</taxon>
        <taxon>Magnoliopsida</taxon>
        <taxon>Magnoliidae</taxon>
        <taxon>Laurales</taxon>
        <taxon>Lauraceae</taxon>
        <taxon>Cinnamomum</taxon>
    </lineage>
</organism>